<accession>A0A0F8WGX1</accession>
<name>A0A0F8WGX1_9ZZZZ</name>
<comment type="caution">
    <text evidence="2">The sequence shown here is derived from an EMBL/GenBank/DDBJ whole genome shotgun (WGS) entry which is preliminary data.</text>
</comment>
<organism evidence="2">
    <name type="scientific">marine sediment metagenome</name>
    <dbReference type="NCBI Taxonomy" id="412755"/>
    <lineage>
        <taxon>unclassified sequences</taxon>
        <taxon>metagenomes</taxon>
        <taxon>ecological metagenomes</taxon>
    </lineage>
</organism>
<dbReference type="AlphaFoldDB" id="A0A0F8WGX1"/>
<feature type="coiled-coil region" evidence="1">
    <location>
        <begin position="16"/>
        <end position="43"/>
    </location>
</feature>
<gene>
    <name evidence="2" type="ORF">LCGC14_3155580</name>
</gene>
<dbReference type="InterPro" id="IPR058007">
    <property type="entry name" value="Gp5.9"/>
</dbReference>
<evidence type="ECO:0000256" key="1">
    <source>
        <dbReference type="SAM" id="Coils"/>
    </source>
</evidence>
<reference evidence="2" key="1">
    <citation type="journal article" date="2015" name="Nature">
        <title>Complex archaea that bridge the gap between prokaryotes and eukaryotes.</title>
        <authorList>
            <person name="Spang A."/>
            <person name="Saw J.H."/>
            <person name="Jorgensen S.L."/>
            <person name="Zaremba-Niedzwiedzka K."/>
            <person name="Martijn J."/>
            <person name="Lind A.E."/>
            <person name="van Eijk R."/>
            <person name="Schleper C."/>
            <person name="Guy L."/>
            <person name="Ettema T.J."/>
        </authorList>
    </citation>
    <scope>NUCLEOTIDE SEQUENCE</scope>
</reference>
<keyword evidence="1" id="KW-0175">Coiled coil</keyword>
<evidence type="ECO:0000313" key="2">
    <source>
        <dbReference type="EMBL" id="KKK47405.1"/>
    </source>
</evidence>
<proteinExistence type="predicted"/>
<sequence length="82" mass="9629">MNNELGYVTREAKMSLGILVERAKLLEEKVKLLEVENKSLRERESFLLALEATGVDNWSGYDYAHSLLKKWKEEDEAFKYFN</sequence>
<dbReference type="EMBL" id="LAZR01069597">
    <property type="protein sequence ID" value="KKK47405.1"/>
    <property type="molecule type" value="Genomic_DNA"/>
</dbReference>
<feature type="non-terminal residue" evidence="2">
    <location>
        <position position="82"/>
    </location>
</feature>
<protein>
    <submittedName>
        <fullName evidence="2">Uncharacterized protein</fullName>
    </submittedName>
</protein>
<dbReference type="Pfam" id="PF25708">
    <property type="entry name" value="Phage_T7_Gp5_9"/>
    <property type="match status" value="1"/>
</dbReference>